<dbReference type="AlphaFoldDB" id="A0AA40KWS5"/>
<dbReference type="Proteomes" id="UP001177670">
    <property type="component" value="Unassembled WGS sequence"/>
</dbReference>
<protein>
    <submittedName>
        <fullName evidence="2">Uncharacterized protein</fullName>
    </submittedName>
</protein>
<evidence type="ECO:0000313" key="3">
    <source>
        <dbReference type="Proteomes" id="UP001177670"/>
    </source>
</evidence>
<accession>A0AA40KWS5</accession>
<comment type="caution">
    <text evidence="2">The sequence shown here is derived from an EMBL/GenBank/DDBJ whole genome shotgun (WGS) entry which is preliminary data.</text>
</comment>
<gene>
    <name evidence="2" type="ORF">K0M31_000387</name>
</gene>
<evidence type="ECO:0000256" key="1">
    <source>
        <dbReference type="SAM" id="MobiDB-lite"/>
    </source>
</evidence>
<feature type="compositionally biased region" description="Basic residues" evidence="1">
    <location>
        <begin position="45"/>
        <end position="54"/>
    </location>
</feature>
<keyword evidence="3" id="KW-1185">Reference proteome</keyword>
<evidence type="ECO:0000313" key="2">
    <source>
        <dbReference type="EMBL" id="KAK1135813.1"/>
    </source>
</evidence>
<name>A0AA40KWS5_9HYME</name>
<feature type="region of interest" description="Disordered" evidence="1">
    <location>
        <begin position="40"/>
        <end position="69"/>
    </location>
</feature>
<sequence length="149" mass="16774">MIPAGIFASPLLHIPSFKDVETVRVTDRSKRSPLCSERKINYSERKKKNARGTHHIGASSKPRKSRTRDTFYPCSTSGILIPSSEWHHWSTPLNHYTTPSTFHTRLTRLVNCVSPACPSPRDLTATQTKHDPDVSTIPRICPDVSNQVK</sequence>
<dbReference type="EMBL" id="JAHYIQ010000001">
    <property type="protein sequence ID" value="KAK1135813.1"/>
    <property type="molecule type" value="Genomic_DNA"/>
</dbReference>
<reference evidence="2" key="1">
    <citation type="submission" date="2021-10" db="EMBL/GenBank/DDBJ databases">
        <title>Melipona bicolor Genome sequencing and assembly.</title>
        <authorList>
            <person name="Araujo N.S."/>
            <person name="Arias M.C."/>
        </authorList>
    </citation>
    <scope>NUCLEOTIDE SEQUENCE</scope>
    <source>
        <strain evidence="2">USP_2M_L1-L4_2017</strain>
        <tissue evidence="2">Whole body</tissue>
    </source>
</reference>
<organism evidence="2 3">
    <name type="scientific">Melipona bicolor</name>
    <dbReference type="NCBI Taxonomy" id="60889"/>
    <lineage>
        <taxon>Eukaryota</taxon>
        <taxon>Metazoa</taxon>
        <taxon>Ecdysozoa</taxon>
        <taxon>Arthropoda</taxon>
        <taxon>Hexapoda</taxon>
        <taxon>Insecta</taxon>
        <taxon>Pterygota</taxon>
        <taxon>Neoptera</taxon>
        <taxon>Endopterygota</taxon>
        <taxon>Hymenoptera</taxon>
        <taxon>Apocrita</taxon>
        <taxon>Aculeata</taxon>
        <taxon>Apoidea</taxon>
        <taxon>Anthophila</taxon>
        <taxon>Apidae</taxon>
        <taxon>Melipona</taxon>
    </lineage>
</organism>
<proteinExistence type="predicted"/>